<dbReference type="GeneID" id="20657753"/>
<dbReference type="Proteomes" id="UP000002640">
    <property type="component" value="Unassembled WGS sequence"/>
</dbReference>
<gene>
    <name evidence="1" type="ORF">PHYSODRAFT_499826</name>
</gene>
<dbReference type="RefSeq" id="XP_009526322.1">
    <property type="nucleotide sequence ID" value="XM_009528027.1"/>
</dbReference>
<protein>
    <submittedName>
        <fullName evidence="1">Uncharacterized protein</fullName>
    </submittedName>
</protein>
<organism evidence="1 2">
    <name type="scientific">Phytophthora sojae (strain P6497)</name>
    <name type="common">Soybean stem and root rot agent</name>
    <name type="synonym">Phytophthora megasperma f. sp. glycines</name>
    <dbReference type="NCBI Taxonomy" id="1094619"/>
    <lineage>
        <taxon>Eukaryota</taxon>
        <taxon>Sar</taxon>
        <taxon>Stramenopiles</taxon>
        <taxon>Oomycota</taxon>
        <taxon>Peronosporomycetes</taxon>
        <taxon>Peronosporales</taxon>
        <taxon>Peronosporaceae</taxon>
        <taxon>Phytophthora</taxon>
    </lineage>
</organism>
<reference evidence="1 2" key="1">
    <citation type="journal article" date="2006" name="Science">
        <title>Phytophthora genome sequences uncover evolutionary origins and mechanisms of pathogenesis.</title>
        <authorList>
            <person name="Tyler B.M."/>
            <person name="Tripathy S."/>
            <person name="Zhang X."/>
            <person name="Dehal P."/>
            <person name="Jiang R.H."/>
            <person name="Aerts A."/>
            <person name="Arredondo F.D."/>
            <person name="Baxter L."/>
            <person name="Bensasson D."/>
            <person name="Beynon J.L."/>
            <person name="Chapman J."/>
            <person name="Damasceno C.M."/>
            <person name="Dorrance A.E."/>
            <person name="Dou D."/>
            <person name="Dickerman A.W."/>
            <person name="Dubchak I.L."/>
            <person name="Garbelotto M."/>
            <person name="Gijzen M."/>
            <person name="Gordon S.G."/>
            <person name="Govers F."/>
            <person name="Grunwald N.J."/>
            <person name="Huang W."/>
            <person name="Ivors K.L."/>
            <person name="Jones R.W."/>
            <person name="Kamoun S."/>
            <person name="Krampis K."/>
            <person name="Lamour K.H."/>
            <person name="Lee M.K."/>
            <person name="McDonald W.H."/>
            <person name="Medina M."/>
            <person name="Meijer H.J."/>
            <person name="Nordberg E.K."/>
            <person name="Maclean D.J."/>
            <person name="Ospina-Giraldo M.D."/>
            <person name="Morris P.F."/>
            <person name="Phuntumart V."/>
            <person name="Putnam N.H."/>
            <person name="Rash S."/>
            <person name="Rose J.K."/>
            <person name="Sakihama Y."/>
            <person name="Salamov A.A."/>
            <person name="Savidor A."/>
            <person name="Scheuring C.F."/>
            <person name="Smith B.M."/>
            <person name="Sobral B.W."/>
            <person name="Terry A."/>
            <person name="Torto-Alalibo T.A."/>
            <person name="Win J."/>
            <person name="Xu Z."/>
            <person name="Zhang H."/>
            <person name="Grigoriev I.V."/>
            <person name="Rokhsar D.S."/>
            <person name="Boore J.L."/>
        </authorList>
    </citation>
    <scope>NUCLEOTIDE SEQUENCE [LARGE SCALE GENOMIC DNA]</scope>
    <source>
        <strain evidence="1 2">P6497</strain>
    </source>
</reference>
<evidence type="ECO:0000313" key="2">
    <source>
        <dbReference type="Proteomes" id="UP000002640"/>
    </source>
</evidence>
<accession>G4ZJ17</accession>
<dbReference type="KEGG" id="psoj:PHYSODRAFT_499826"/>
<proteinExistence type="predicted"/>
<keyword evidence="2" id="KW-1185">Reference proteome</keyword>
<evidence type="ECO:0000313" key="1">
    <source>
        <dbReference type="EMBL" id="EGZ17264.1"/>
    </source>
</evidence>
<dbReference type="EMBL" id="JH159154">
    <property type="protein sequence ID" value="EGZ17264.1"/>
    <property type="molecule type" value="Genomic_DNA"/>
</dbReference>
<sequence>MSASLFQLGTCVTTTDHPTSEASVSKTISASGFGNARVAASARACFTASYAAPSCSVSAIGIPAAARFGIDRKAWMRFESCFTPSPLITFPHHFTSRLYTQDFETLNLKPNLAVNSSISCNLSRYVSISAAYNSKSSIQTNKCLYSSAAKHRSMADWKYNAASALP</sequence>
<name>G4ZJ17_PHYSP</name>
<dbReference type="AlphaFoldDB" id="G4ZJ17"/>
<dbReference type="InParanoid" id="G4ZJ17"/>